<dbReference type="PIRSF" id="PIRSF017082">
    <property type="entry name" value="YflP"/>
    <property type="match status" value="1"/>
</dbReference>
<dbReference type="SUPFAM" id="SSF53850">
    <property type="entry name" value="Periplasmic binding protein-like II"/>
    <property type="match status" value="1"/>
</dbReference>
<dbReference type="PANTHER" id="PTHR42928:SF5">
    <property type="entry name" value="BLR1237 PROTEIN"/>
    <property type="match status" value="1"/>
</dbReference>
<dbReference type="EMBL" id="QZCW01000001">
    <property type="protein sequence ID" value="MCW5321131.1"/>
    <property type="molecule type" value="Genomic_DNA"/>
</dbReference>
<dbReference type="Proteomes" id="UP001208935">
    <property type="component" value="Unassembled WGS sequence"/>
</dbReference>
<reference evidence="3" key="1">
    <citation type="submission" date="2023-07" db="EMBL/GenBank/DDBJ databases">
        <title>Verminephrobacter genomes.</title>
        <authorList>
            <person name="Lund M.B."/>
        </authorList>
    </citation>
    <scope>NUCLEOTIDE SEQUENCE [LARGE SCALE GENOMIC DNA]</scope>
    <source>
        <strain evidence="3">AtM5-05</strain>
    </source>
</reference>
<comment type="caution">
    <text evidence="2">The sequence shown here is derived from an EMBL/GenBank/DDBJ whole genome shotgun (WGS) entry which is preliminary data.</text>
</comment>
<organism evidence="2 3">
    <name type="scientific">Verminephrobacter aporrectodeae subsp. tuberculatae</name>
    <dbReference type="NCBI Taxonomy" id="1110392"/>
    <lineage>
        <taxon>Bacteria</taxon>
        <taxon>Pseudomonadati</taxon>
        <taxon>Pseudomonadota</taxon>
        <taxon>Betaproteobacteria</taxon>
        <taxon>Burkholderiales</taxon>
        <taxon>Comamonadaceae</taxon>
        <taxon>Verminephrobacter</taxon>
    </lineage>
</organism>
<dbReference type="InterPro" id="IPR005064">
    <property type="entry name" value="BUG"/>
</dbReference>
<dbReference type="Gene3D" id="3.40.190.150">
    <property type="entry name" value="Bordetella uptake gene, domain 1"/>
    <property type="match status" value="1"/>
</dbReference>
<comment type="similarity">
    <text evidence="1">Belongs to the UPF0065 (bug) family.</text>
</comment>
<accession>A0ABT3KS59</accession>
<gene>
    <name evidence="2" type="ORF">D5039_08140</name>
</gene>
<keyword evidence="3" id="KW-1185">Reference proteome</keyword>
<sequence>MVARALAEKMTVLRGHAVLVENKPGAGTTLAAAQVARAQGDGLTLYMTTSAHTISASIYKKLDYHPIDDFAPLTLIAKVPLVLVVRPGLNIRTLDDFVRHAQAHPDKMAYASPGNGTAQHLAGAMFNVAQQTKMVHVPYKGDAPAITDVLGGSVDAMFATLTGVLAHIASGKLQAVAIAHDQRVEKIPKIPTFAQAGLKNFEYSTWFGVLAPASMRNKLRERIGQDIRSAVLMPEMRQKWVDMGAEVVASEPAQFHAFMQEESRKWQAAVQISAAEID</sequence>
<proteinExistence type="inferred from homology"/>
<protein>
    <submittedName>
        <fullName evidence="2">Tripartite tricarboxylate transporter substrate binding protein</fullName>
    </submittedName>
</protein>
<name>A0ABT3KS59_9BURK</name>
<dbReference type="PANTHER" id="PTHR42928">
    <property type="entry name" value="TRICARBOXYLATE-BINDING PROTEIN"/>
    <property type="match status" value="1"/>
</dbReference>
<evidence type="ECO:0000313" key="3">
    <source>
        <dbReference type="Proteomes" id="UP001208935"/>
    </source>
</evidence>
<evidence type="ECO:0000313" key="2">
    <source>
        <dbReference type="EMBL" id="MCW5321131.1"/>
    </source>
</evidence>
<dbReference type="Pfam" id="PF03401">
    <property type="entry name" value="TctC"/>
    <property type="match status" value="1"/>
</dbReference>
<evidence type="ECO:0000256" key="1">
    <source>
        <dbReference type="ARBA" id="ARBA00006987"/>
    </source>
</evidence>
<dbReference type="InterPro" id="IPR042100">
    <property type="entry name" value="Bug_dom1"/>
</dbReference>
<dbReference type="Gene3D" id="3.40.190.10">
    <property type="entry name" value="Periplasmic binding protein-like II"/>
    <property type="match status" value="1"/>
</dbReference>